<feature type="transmembrane region" description="Helical" evidence="9">
    <location>
        <begin position="149"/>
        <end position="168"/>
    </location>
</feature>
<dbReference type="InterPro" id="IPR050171">
    <property type="entry name" value="MFS_Transporters"/>
</dbReference>
<dbReference type="EMBL" id="CP022098">
    <property type="protein sequence ID" value="ATB37510.1"/>
    <property type="molecule type" value="Genomic_DNA"/>
</dbReference>
<dbReference type="PROSITE" id="PS01023">
    <property type="entry name" value="PTR2_2"/>
    <property type="match status" value="1"/>
</dbReference>
<feature type="transmembrane region" description="Helical" evidence="9">
    <location>
        <begin position="236"/>
        <end position="253"/>
    </location>
</feature>
<evidence type="ECO:0000313" key="12">
    <source>
        <dbReference type="Proteomes" id="UP000217257"/>
    </source>
</evidence>
<dbReference type="Proteomes" id="UP000217257">
    <property type="component" value="Chromosome"/>
</dbReference>
<organism evidence="11 12">
    <name type="scientific">Cystobacter fuscus</name>
    <dbReference type="NCBI Taxonomy" id="43"/>
    <lineage>
        <taxon>Bacteria</taxon>
        <taxon>Pseudomonadati</taxon>
        <taxon>Myxococcota</taxon>
        <taxon>Myxococcia</taxon>
        <taxon>Myxococcales</taxon>
        <taxon>Cystobacterineae</taxon>
        <taxon>Archangiaceae</taxon>
        <taxon>Cystobacter</taxon>
    </lineage>
</organism>
<evidence type="ECO:0000256" key="5">
    <source>
        <dbReference type="ARBA" id="ARBA00022856"/>
    </source>
</evidence>
<dbReference type="Gene3D" id="1.20.1250.20">
    <property type="entry name" value="MFS general substrate transporter like domains"/>
    <property type="match status" value="2"/>
</dbReference>
<dbReference type="InterPro" id="IPR005279">
    <property type="entry name" value="Dipep/tripep_permease"/>
</dbReference>
<feature type="transmembrane region" description="Helical" evidence="9">
    <location>
        <begin position="413"/>
        <end position="435"/>
    </location>
</feature>
<evidence type="ECO:0000256" key="3">
    <source>
        <dbReference type="ARBA" id="ARBA00022475"/>
    </source>
</evidence>
<dbReference type="GO" id="GO:0006857">
    <property type="term" value="P:oligopeptide transport"/>
    <property type="evidence" value="ECO:0007669"/>
    <property type="project" value="InterPro"/>
</dbReference>
<evidence type="ECO:0000256" key="4">
    <source>
        <dbReference type="ARBA" id="ARBA00022692"/>
    </source>
</evidence>
<keyword evidence="5" id="KW-0571">Peptide transport</keyword>
<evidence type="ECO:0000256" key="8">
    <source>
        <dbReference type="RuleBase" id="RU003755"/>
    </source>
</evidence>
<evidence type="ECO:0000256" key="7">
    <source>
        <dbReference type="ARBA" id="ARBA00023136"/>
    </source>
</evidence>
<feature type="transmembrane region" description="Helical" evidence="9">
    <location>
        <begin position="345"/>
        <end position="368"/>
    </location>
</feature>
<dbReference type="GO" id="GO:0005886">
    <property type="term" value="C:plasma membrane"/>
    <property type="evidence" value="ECO:0007669"/>
    <property type="project" value="UniProtKB-SubCell"/>
</dbReference>
<feature type="domain" description="Major facilitator superfamily (MFS) profile" evidence="10">
    <location>
        <begin position="19"/>
        <end position="436"/>
    </location>
</feature>
<dbReference type="NCBIfam" id="TIGR00924">
    <property type="entry name" value="yjdL_sub1_fam"/>
    <property type="match status" value="2"/>
</dbReference>
<evidence type="ECO:0000256" key="1">
    <source>
        <dbReference type="ARBA" id="ARBA00004651"/>
    </source>
</evidence>
<feature type="transmembrane region" description="Helical" evidence="9">
    <location>
        <begin position="180"/>
        <end position="199"/>
    </location>
</feature>
<evidence type="ECO:0000256" key="9">
    <source>
        <dbReference type="SAM" id="Phobius"/>
    </source>
</evidence>
<feature type="transmembrane region" description="Helical" evidence="9">
    <location>
        <begin position="281"/>
        <end position="301"/>
    </location>
</feature>
<name>A0A250J1V7_9BACT</name>
<keyword evidence="6 9" id="KW-1133">Transmembrane helix</keyword>
<dbReference type="GO" id="GO:1904680">
    <property type="term" value="F:peptide transmembrane transporter activity"/>
    <property type="evidence" value="ECO:0007669"/>
    <property type="project" value="InterPro"/>
</dbReference>
<evidence type="ECO:0000256" key="2">
    <source>
        <dbReference type="ARBA" id="ARBA00022448"/>
    </source>
</evidence>
<evidence type="ECO:0000313" key="11">
    <source>
        <dbReference type="EMBL" id="ATB37510.1"/>
    </source>
</evidence>
<feature type="transmembrane region" description="Helical" evidence="9">
    <location>
        <begin position="36"/>
        <end position="56"/>
    </location>
</feature>
<dbReference type="KEGG" id="cfus:CYFUS_002932"/>
<dbReference type="RefSeq" id="WP_095985822.1">
    <property type="nucleotide sequence ID" value="NZ_CP022098.1"/>
</dbReference>
<keyword evidence="3" id="KW-1003">Cell membrane</keyword>
<dbReference type="SUPFAM" id="SSF103473">
    <property type="entry name" value="MFS general substrate transporter"/>
    <property type="match status" value="1"/>
</dbReference>
<dbReference type="InterPro" id="IPR036259">
    <property type="entry name" value="MFS_trans_sf"/>
</dbReference>
<dbReference type="InterPro" id="IPR020846">
    <property type="entry name" value="MFS_dom"/>
</dbReference>
<reference evidence="11 12" key="1">
    <citation type="submission" date="2017-06" db="EMBL/GenBank/DDBJ databases">
        <title>Sequencing and comparative analysis of myxobacterial genomes.</title>
        <authorList>
            <person name="Rupp O."/>
            <person name="Goesmann A."/>
            <person name="Sogaard-Andersen L."/>
        </authorList>
    </citation>
    <scope>NUCLEOTIDE SEQUENCE [LARGE SCALE GENOMIC DNA]</scope>
    <source>
        <strain evidence="11 12">DSM 52655</strain>
    </source>
</reference>
<feature type="transmembrane region" description="Helical" evidence="9">
    <location>
        <begin position="112"/>
        <end position="128"/>
    </location>
</feature>
<proteinExistence type="inferred from homology"/>
<keyword evidence="4 8" id="KW-0812">Transmembrane</keyword>
<dbReference type="PROSITE" id="PS50850">
    <property type="entry name" value="MFS"/>
    <property type="match status" value="1"/>
</dbReference>
<comment type="similarity">
    <text evidence="8">Belongs to the major facilitator superfamily. Proton-dependent oligopeptide transporter (POT/PTR) (TC 2.A.17) family.</text>
</comment>
<keyword evidence="5" id="KW-0653">Protein transport</keyword>
<dbReference type="Pfam" id="PF00854">
    <property type="entry name" value="PTR2"/>
    <property type="match status" value="2"/>
</dbReference>
<feature type="transmembrane region" description="Helical" evidence="9">
    <location>
        <begin position="87"/>
        <end position="106"/>
    </location>
</feature>
<keyword evidence="7 9" id="KW-0472">Membrane</keyword>
<dbReference type="AlphaFoldDB" id="A0A250J1V7"/>
<dbReference type="InterPro" id="IPR018456">
    <property type="entry name" value="PTR2_symporter_CS"/>
</dbReference>
<dbReference type="PANTHER" id="PTHR23517">
    <property type="entry name" value="RESISTANCE PROTEIN MDTM, PUTATIVE-RELATED-RELATED"/>
    <property type="match status" value="1"/>
</dbReference>
<dbReference type="InterPro" id="IPR000109">
    <property type="entry name" value="POT_fam"/>
</dbReference>
<feature type="transmembrane region" description="Helical" evidence="9">
    <location>
        <begin position="380"/>
        <end position="401"/>
    </location>
</feature>
<accession>A0A250J1V7</accession>
<evidence type="ECO:0000256" key="6">
    <source>
        <dbReference type="ARBA" id="ARBA00022989"/>
    </source>
</evidence>
<gene>
    <name evidence="11" type="ORF">CYFUS_002932</name>
</gene>
<evidence type="ECO:0000259" key="10">
    <source>
        <dbReference type="PROSITE" id="PS50850"/>
    </source>
</evidence>
<comment type="subcellular location">
    <subcellularLocation>
        <location evidence="1">Cell membrane</location>
        <topology evidence="1">Multi-pass membrane protein</topology>
    </subcellularLocation>
    <subcellularLocation>
        <location evidence="8">Membrane</location>
        <topology evidence="8">Multi-pass membrane protein</topology>
    </subcellularLocation>
</comment>
<feature type="transmembrane region" description="Helical" evidence="9">
    <location>
        <begin position="62"/>
        <end position="80"/>
    </location>
</feature>
<dbReference type="CDD" id="cd17346">
    <property type="entry name" value="MFS_DtpA_like"/>
    <property type="match status" value="1"/>
</dbReference>
<keyword evidence="2 8" id="KW-0813">Transport</keyword>
<protein>
    <submittedName>
        <fullName evidence="11">Peptide transporter</fullName>
    </submittedName>
</protein>
<feature type="transmembrane region" description="Helical" evidence="9">
    <location>
        <begin position="313"/>
        <end position="333"/>
    </location>
</feature>
<dbReference type="PANTHER" id="PTHR23517:SF15">
    <property type="entry name" value="PROTON-DEPENDENT OLIGOPEPTIDE FAMILY TRANSPORT PROTEIN"/>
    <property type="match status" value="1"/>
</dbReference>
<sequence length="464" mass="49170">MAHSPAPTTGRGHPKGLYLLFTTEMWERMSYYGMRALLVLYMVGATSKGGFGWSQAKALEIFGLYTGLVYATPVLGGFLADRYLGQRLSVTLGGILMMCGQFVLAMPGNNEALFYSGLGLLVVGNGFFKPNISTMVGGLYAPGDSRRDGAFTIFYIGINVGAFLASAVCGTLGEKYGWPWGFGSAGVGMGLGVLVFLLLGNRFLGDVGKSPSKVVRQEGKPAAPAAALTRAEVDRIVVILVLALFVVFFWTAFEQAGGLMNLYTDAKVDRHLFGWEVPTTWFQAINPIFIIGLGPIFAEAWTNLGRRGRDPSIPAKMALGLLLVSFGFVFMLGASRQSGAEGKAAMFWVVAAYFFHTAGELCLSPVGLSMVTKLAPARFASALMGVWFIANAVANYLAGLIGGYAEKLGEFDLFLAITAFTAVAGVVLLVVSPVLKRMMHGADEIRPTAPAGSAQGGAHSAPAA</sequence>